<evidence type="ECO:0000256" key="8">
    <source>
        <dbReference type="ARBA" id="ARBA00072863"/>
    </source>
</evidence>
<accession>A0A8C5IT43</accession>
<comment type="function">
    <text evidence="6">May regulate adipocyte lipolysis and liver lipid accumulation.</text>
</comment>
<evidence type="ECO:0000256" key="5">
    <source>
        <dbReference type="ARBA" id="ARBA00022729"/>
    </source>
</evidence>
<dbReference type="PANTHER" id="PTHR10794:SF39">
    <property type="entry name" value="PROTEIN ABHD15"/>
    <property type="match status" value="1"/>
</dbReference>
<keyword evidence="5" id="KW-0732">Signal</keyword>
<dbReference type="InterPro" id="IPR050960">
    <property type="entry name" value="AB_hydrolase_4_sf"/>
</dbReference>
<dbReference type="OMA" id="AWSHEAT"/>
<keyword evidence="3" id="KW-0964">Secreted</keyword>
<evidence type="ECO:0000256" key="2">
    <source>
        <dbReference type="ARBA" id="ARBA00010884"/>
    </source>
</evidence>
<comment type="subunit">
    <text evidence="7">Interacts with PDE3B; this interaction regulates PDE3B's stability and expression and, thereby, impacts the antilipolytic action of insulin.</text>
</comment>
<dbReference type="Ensembl" id="ENSJHYT00000009473.1">
    <property type="protein sequence ID" value="ENSJHYP00000007777.1"/>
    <property type="gene ID" value="ENSJHYG00000006205.1"/>
</dbReference>
<proteinExistence type="inferred from homology"/>
<name>A0A8C5IT43_JUNHY</name>
<protein>
    <recommendedName>
        <fullName evidence="8">Protein ABHD15</fullName>
    </recommendedName>
    <alternativeName>
        <fullName evidence="9">Alpha/beta hydrolase domain-containing protein 15</fullName>
    </alternativeName>
</protein>
<dbReference type="InterPro" id="IPR029058">
    <property type="entry name" value="AB_hydrolase_fold"/>
</dbReference>
<comment type="subcellular location">
    <subcellularLocation>
        <location evidence="1">Secreted</location>
    </subcellularLocation>
</comment>
<reference evidence="10" key="1">
    <citation type="submission" date="2025-08" db="UniProtKB">
        <authorList>
            <consortium name="Ensembl"/>
        </authorList>
    </citation>
    <scope>IDENTIFICATION</scope>
</reference>
<dbReference type="AlphaFoldDB" id="A0A8C5IT43"/>
<evidence type="ECO:0000256" key="1">
    <source>
        <dbReference type="ARBA" id="ARBA00004613"/>
    </source>
</evidence>
<dbReference type="PANTHER" id="PTHR10794">
    <property type="entry name" value="ABHYDROLASE DOMAIN-CONTAINING PROTEIN"/>
    <property type="match status" value="1"/>
</dbReference>
<dbReference type="GO" id="GO:0047372">
    <property type="term" value="F:monoacylglycerol lipase activity"/>
    <property type="evidence" value="ECO:0007669"/>
    <property type="project" value="TreeGrafter"/>
</dbReference>
<comment type="similarity">
    <text evidence="2">Belongs to the AB hydrolase superfamily. AB hydrolase 4 family.</text>
</comment>
<evidence type="ECO:0000256" key="3">
    <source>
        <dbReference type="ARBA" id="ARBA00022525"/>
    </source>
</evidence>
<reference evidence="10" key="2">
    <citation type="submission" date="2025-09" db="UniProtKB">
        <authorList>
            <consortium name="Ensembl"/>
        </authorList>
    </citation>
    <scope>IDENTIFICATION</scope>
</reference>
<dbReference type="Gene3D" id="3.40.50.1820">
    <property type="entry name" value="alpha/beta hydrolase"/>
    <property type="match status" value="1"/>
</dbReference>
<evidence type="ECO:0000256" key="4">
    <source>
        <dbReference type="ARBA" id="ARBA00022553"/>
    </source>
</evidence>
<dbReference type="GO" id="GO:0034338">
    <property type="term" value="F:short-chain carboxylesterase activity"/>
    <property type="evidence" value="ECO:0007669"/>
    <property type="project" value="TreeGrafter"/>
</dbReference>
<keyword evidence="4" id="KW-0597">Phosphoprotein</keyword>
<evidence type="ECO:0000313" key="10">
    <source>
        <dbReference type="Ensembl" id="ENSJHYP00000007777.1"/>
    </source>
</evidence>
<dbReference type="FunFam" id="3.40.50.1820:FF:000103">
    <property type="entry name" value="Abhydrolase domain-containing 15"/>
    <property type="match status" value="1"/>
</dbReference>
<evidence type="ECO:0000313" key="11">
    <source>
        <dbReference type="Proteomes" id="UP000694408"/>
    </source>
</evidence>
<evidence type="ECO:0000256" key="6">
    <source>
        <dbReference type="ARBA" id="ARBA00053358"/>
    </source>
</evidence>
<keyword evidence="11" id="KW-1185">Reference proteome</keyword>
<dbReference type="SUPFAM" id="SSF53474">
    <property type="entry name" value="alpha/beta-Hydrolases"/>
    <property type="match status" value="1"/>
</dbReference>
<evidence type="ECO:0000256" key="7">
    <source>
        <dbReference type="ARBA" id="ARBA00066099"/>
    </source>
</evidence>
<dbReference type="Proteomes" id="UP000694408">
    <property type="component" value="Unplaced"/>
</dbReference>
<evidence type="ECO:0000256" key="9">
    <source>
        <dbReference type="ARBA" id="ARBA00082877"/>
    </source>
</evidence>
<organism evidence="10 11">
    <name type="scientific">Junco hyemalis</name>
    <name type="common">Dark-eyed junco</name>
    <dbReference type="NCBI Taxonomy" id="40217"/>
    <lineage>
        <taxon>Eukaryota</taxon>
        <taxon>Metazoa</taxon>
        <taxon>Chordata</taxon>
        <taxon>Craniata</taxon>
        <taxon>Vertebrata</taxon>
        <taxon>Euteleostomi</taxon>
        <taxon>Archelosauria</taxon>
        <taxon>Archosauria</taxon>
        <taxon>Dinosauria</taxon>
        <taxon>Saurischia</taxon>
        <taxon>Theropoda</taxon>
        <taxon>Coelurosauria</taxon>
        <taxon>Aves</taxon>
        <taxon>Neognathae</taxon>
        <taxon>Neoaves</taxon>
        <taxon>Telluraves</taxon>
        <taxon>Australaves</taxon>
        <taxon>Passeriformes</taxon>
        <taxon>Passerellidae</taxon>
        <taxon>Junco</taxon>
    </lineage>
</organism>
<dbReference type="GO" id="GO:0005576">
    <property type="term" value="C:extracellular region"/>
    <property type="evidence" value="ECO:0007669"/>
    <property type="project" value="UniProtKB-SubCell"/>
</dbReference>
<sequence length="475" mass="52190">MGAQPALLPLGWGVAGWGQSHFCGGAGANRRAKGAGGAQLVPERVKSIFGVLLVGYGGTPALLGGWGRRFPSEDEEEEEEEEGIPFMAEEGSGHWRLLCKPSALAQHLVRSLGRSAALRGGRWLWPCWPRLQMLWQLLQPPEPEPVVARELLQLSDAGLVALDWLVGPWGAAGGGGGVSSPVLLLIPNAAGKVTGGLLQLGLRALERGFIPVIFNRRGHNGCPLTTPRLQPFGDPGDLREAVTYLRCRHPCASLLAVSEGSGSGLLLAYLGESGSSSRLAAAACLSPIFRGRDWFEARMPWLYEWPLLLHLKQGLSRYAGALAEVVDTDRLLGSRSLRELEETLFCRTRSRPTSWESYWEHNEPLRDADEAAVPVLCLCSADDPVRGPPARSLPRELFRSSPYFFLLLTPHGGHCGFPRRGPGRCWAHEAVLEYFRAMAEFLRTEERRKGLPRPRRWGGPPVEPPVFTWQRSYTR</sequence>